<evidence type="ECO:0000313" key="2">
    <source>
        <dbReference type="EMBL" id="KAK7688267.1"/>
    </source>
</evidence>
<proteinExistence type="predicted"/>
<dbReference type="InterPro" id="IPR051678">
    <property type="entry name" value="AGP_Transferase"/>
</dbReference>
<protein>
    <recommendedName>
        <fullName evidence="1">Aminoglycoside phosphotransferase domain-containing protein</fullName>
    </recommendedName>
</protein>
<dbReference type="PANTHER" id="PTHR21310:SF58">
    <property type="entry name" value="AMINOGLYCOSIDE PHOSPHOTRANSFERASE DOMAIN-CONTAINING PROTEIN"/>
    <property type="match status" value="1"/>
</dbReference>
<gene>
    <name evidence="2" type="ORF">QCA50_008637</name>
</gene>
<organism evidence="2 3">
    <name type="scientific">Cerrena zonata</name>
    <dbReference type="NCBI Taxonomy" id="2478898"/>
    <lineage>
        <taxon>Eukaryota</taxon>
        <taxon>Fungi</taxon>
        <taxon>Dikarya</taxon>
        <taxon>Basidiomycota</taxon>
        <taxon>Agaricomycotina</taxon>
        <taxon>Agaricomycetes</taxon>
        <taxon>Polyporales</taxon>
        <taxon>Cerrenaceae</taxon>
        <taxon>Cerrena</taxon>
    </lineage>
</organism>
<dbReference type="AlphaFoldDB" id="A0AAW0G773"/>
<evidence type="ECO:0000313" key="3">
    <source>
        <dbReference type="Proteomes" id="UP001385951"/>
    </source>
</evidence>
<evidence type="ECO:0000259" key="1">
    <source>
        <dbReference type="Pfam" id="PF01636"/>
    </source>
</evidence>
<dbReference type="EMBL" id="JASBNA010000011">
    <property type="protein sequence ID" value="KAK7688267.1"/>
    <property type="molecule type" value="Genomic_DNA"/>
</dbReference>
<dbReference type="PANTHER" id="PTHR21310">
    <property type="entry name" value="AMINOGLYCOSIDE PHOSPHOTRANSFERASE-RELATED-RELATED"/>
    <property type="match status" value="1"/>
</dbReference>
<dbReference type="InterPro" id="IPR002575">
    <property type="entry name" value="Aminoglycoside_PTrfase"/>
</dbReference>
<sequence>MSAIRASHPAKGVEQPLLRALWKPWTLLWLSLPLTIRRHTYSALWWIGKKIYPKCQASVQILPFGLFAKRSLTVIARSATLATIHVAMNTTIPVPTVLDFIEGEKHSLTIMTCLPGERMYGAMIENQISEDHFEATMRDWLTQLRNLPPPDTRCVSNFDGGMCFCFRITRRPCGPYPDISSFHQRLLRGCPPADQKRLKSIAPKSYDKTHRIVFAHGDIHVHNILVQNGQLCGLVDWDCAGWYPEYWDYVVAIYHVQRFPFWVDTFARIFPQYQGELEVEREIWKVHHPW</sequence>
<dbReference type="InterPro" id="IPR011009">
    <property type="entry name" value="Kinase-like_dom_sf"/>
</dbReference>
<keyword evidence="3" id="KW-1185">Reference proteome</keyword>
<dbReference type="Gene3D" id="3.90.1200.10">
    <property type="match status" value="1"/>
</dbReference>
<accession>A0AAW0G773</accession>
<dbReference type="Proteomes" id="UP001385951">
    <property type="component" value="Unassembled WGS sequence"/>
</dbReference>
<dbReference type="SUPFAM" id="SSF56112">
    <property type="entry name" value="Protein kinase-like (PK-like)"/>
    <property type="match status" value="1"/>
</dbReference>
<reference evidence="2 3" key="1">
    <citation type="submission" date="2022-09" db="EMBL/GenBank/DDBJ databases">
        <authorList>
            <person name="Palmer J.M."/>
        </authorList>
    </citation>
    <scope>NUCLEOTIDE SEQUENCE [LARGE SCALE GENOMIC DNA]</scope>
    <source>
        <strain evidence="2 3">DSM 7382</strain>
    </source>
</reference>
<comment type="caution">
    <text evidence="2">The sequence shown here is derived from an EMBL/GenBank/DDBJ whole genome shotgun (WGS) entry which is preliminary data.</text>
</comment>
<feature type="domain" description="Aminoglycoside phosphotransferase" evidence="1">
    <location>
        <begin position="89"/>
        <end position="268"/>
    </location>
</feature>
<dbReference type="Pfam" id="PF01636">
    <property type="entry name" value="APH"/>
    <property type="match status" value="1"/>
</dbReference>
<name>A0AAW0G773_9APHY</name>